<dbReference type="OrthoDB" id="340346at2759"/>
<evidence type="ECO:0000313" key="2">
    <source>
        <dbReference type="EMBL" id="RCN27015.1"/>
    </source>
</evidence>
<comment type="caution">
    <text evidence="2">The sequence shown here is derived from an EMBL/GenBank/DDBJ whole genome shotgun (WGS) entry which is preliminary data.</text>
</comment>
<reference evidence="2 3" key="1">
    <citation type="submission" date="2014-10" db="EMBL/GenBank/DDBJ databases">
        <title>Draft genome of the hookworm Ancylostoma caninum.</title>
        <authorList>
            <person name="Mitreva M."/>
        </authorList>
    </citation>
    <scope>NUCLEOTIDE SEQUENCE [LARGE SCALE GENOMIC DNA]</scope>
    <source>
        <strain evidence="2 3">Baltimore</strain>
    </source>
</reference>
<dbReference type="EMBL" id="JOJR01005259">
    <property type="protein sequence ID" value="RCN27015.1"/>
    <property type="molecule type" value="Genomic_DNA"/>
</dbReference>
<proteinExistence type="predicted"/>
<keyword evidence="3" id="KW-1185">Reference proteome</keyword>
<accession>A0A368F846</accession>
<evidence type="ECO:0000313" key="3">
    <source>
        <dbReference type="Proteomes" id="UP000252519"/>
    </source>
</evidence>
<dbReference type="Proteomes" id="UP000252519">
    <property type="component" value="Unassembled WGS sequence"/>
</dbReference>
<feature type="region of interest" description="Disordered" evidence="1">
    <location>
        <begin position="68"/>
        <end position="125"/>
    </location>
</feature>
<gene>
    <name evidence="2" type="ORF">ANCCAN_27251</name>
</gene>
<evidence type="ECO:0000256" key="1">
    <source>
        <dbReference type="SAM" id="MobiDB-lite"/>
    </source>
</evidence>
<feature type="compositionally biased region" description="Acidic residues" evidence="1">
    <location>
        <begin position="71"/>
        <end position="87"/>
    </location>
</feature>
<organism evidence="2 3">
    <name type="scientific">Ancylostoma caninum</name>
    <name type="common">Dog hookworm</name>
    <dbReference type="NCBI Taxonomy" id="29170"/>
    <lineage>
        <taxon>Eukaryota</taxon>
        <taxon>Metazoa</taxon>
        <taxon>Ecdysozoa</taxon>
        <taxon>Nematoda</taxon>
        <taxon>Chromadorea</taxon>
        <taxon>Rhabditida</taxon>
        <taxon>Rhabditina</taxon>
        <taxon>Rhabditomorpha</taxon>
        <taxon>Strongyloidea</taxon>
        <taxon>Ancylostomatidae</taxon>
        <taxon>Ancylostomatinae</taxon>
        <taxon>Ancylostoma</taxon>
    </lineage>
</organism>
<dbReference type="STRING" id="29170.A0A368F846"/>
<sequence>MIYAKFLQVWYTAFQELGPFIATFANSKLSGLKIKDGQVCETDGRDPENVVADMVEFEKLPAGCYMPEKEIGEEEADDSGQESDPGDEAGQLIDGLQHMLDTWTAGQKKASTHSAPPSVMSVLET</sequence>
<protein>
    <submittedName>
        <fullName evidence="2">Uncharacterized protein</fullName>
    </submittedName>
</protein>
<dbReference type="AlphaFoldDB" id="A0A368F846"/>
<name>A0A368F846_ANCCA</name>